<organism evidence="2">
    <name type="scientific">uncultured Caudovirales phage</name>
    <dbReference type="NCBI Taxonomy" id="2100421"/>
    <lineage>
        <taxon>Viruses</taxon>
        <taxon>Duplodnaviria</taxon>
        <taxon>Heunggongvirae</taxon>
        <taxon>Uroviricota</taxon>
        <taxon>Caudoviricetes</taxon>
        <taxon>Peduoviridae</taxon>
        <taxon>Maltschvirus</taxon>
        <taxon>Maltschvirus maltsch</taxon>
    </lineage>
</organism>
<keyword evidence="1" id="KW-0472">Membrane</keyword>
<evidence type="ECO:0000256" key="1">
    <source>
        <dbReference type="SAM" id="Phobius"/>
    </source>
</evidence>
<reference evidence="2" key="1">
    <citation type="submission" date="2020-04" db="EMBL/GenBank/DDBJ databases">
        <authorList>
            <person name="Chiriac C."/>
            <person name="Salcher M."/>
            <person name="Ghai R."/>
            <person name="Kavagutti S V."/>
        </authorList>
    </citation>
    <scope>NUCLEOTIDE SEQUENCE</scope>
</reference>
<accession>A0A6J5MW57</accession>
<name>A0A6J5MW57_9CAUD</name>
<feature type="transmembrane region" description="Helical" evidence="1">
    <location>
        <begin position="39"/>
        <end position="64"/>
    </location>
</feature>
<sequence length="69" mass="7334">MATAAEVEAKIDGHIDVCAVRYEGIEIQMRSVNARLKRIETIMIAAAGGLILGGFGIAGTLFMLSVKLQ</sequence>
<proteinExistence type="predicted"/>
<keyword evidence="1" id="KW-1133">Transmembrane helix</keyword>
<gene>
    <name evidence="2" type="ORF">UFOVP577_11</name>
</gene>
<evidence type="ECO:0000313" key="2">
    <source>
        <dbReference type="EMBL" id="CAB4150572.1"/>
    </source>
</evidence>
<protein>
    <submittedName>
        <fullName evidence="2">Uncharacterized protein</fullName>
    </submittedName>
</protein>
<keyword evidence="1" id="KW-0812">Transmembrane</keyword>
<dbReference type="EMBL" id="LR796547">
    <property type="protein sequence ID" value="CAB4150572.1"/>
    <property type="molecule type" value="Genomic_DNA"/>
</dbReference>